<dbReference type="InterPro" id="IPR011936">
    <property type="entry name" value="Myxo_disulph_rpt"/>
</dbReference>
<dbReference type="OMA" id="DTINCTG"/>
<keyword evidence="4" id="KW-0472">Membrane</keyword>
<feature type="transmembrane region" description="Helical" evidence="4">
    <location>
        <begin position="1040"/>
        <end position="1064"/>
    </location>
</feature>
<keyword evidence="4" id="KW-1133">Transmembrane helix</keyword>
<evidence type="ECO:0000313" key="8">
    <source>
        <dbReference type="Proteomes" id="UP000688137"/>
    </source>
</evidence>
<feature type="domain" description="EGF-like" evidence="6">
    <location>
        <begin position="639"/>
        <end position="684"/>
    </location>
</feature>
<feature type="domain" description="EGF-like" evidence="6">
    <location>
        <begin position="793"/>
        <end position="827"/>
    </location>
</feature>
<feature type="domain" description="EGF-like" evidence="6">
    <location>
        <begin position="472"/>
        <end position="510"/>
    </location>
</feature>
<feature type="domain" description="EGF-like" evidence="6">
    <location>
        <begin position="518"/>
        <end position="559"/>
    </location>
</feature>
<feature type="domain" description="EGF-like" evidence="6">
    <location>
        <begin position="129"/>
        <end position="167"/>
    </location>
</feature>
<name>A0A8S1NKR9_PARPR</name>
<keyword evidence="8" id="KW-1185">Reference proteome</keyword>
<dbReference type="Pfam" id="PF13948">
    <property type="entry name" value="DUF4215"/>
    <property type="match status" value="3"/>
</dbReference>
<feature type="transmembrane region" description="Helical" evidence="4">
    <location>
        <begin position="1133"/>
        <end position="1153"/>
    </location>
</feature>
<evidence type="ECO:0000256" key="1">
    <source>
        <dbReference type="ARBA" id="ARBA00022729"/>
    </source>
</evidence>
<dbReference type="SMART" id="SM00261">
    <property type="entry name" value="FU"/>
    <property type="match status" value="10"/>
</dbReference>
<keyword evidence="3" id="KW-1015">Disulfide bond</keyword>
<feature type="domain" description="EGF-like" evidence="6">
    <location>
        <begin position="70"/>
        <end position="121"/>
    </location>
</feature>
<sequence length="1448" mass="166464">MEQRKNKKLILLILSICYLTLGSTLTCIEGQYNSGLLCLDCSSGCKECISNTSCSLCKEGYMLSSYSCYSCGNGCQKCQGLSGSASRILYRSGGFRILATPTQTECITCYQGYYQQGSVCIACDKPCLACSSNSTNCTICVDSINQSTPTCQCNESYIMNTSTYQCTSQNIIQTCEDGYYLDFTQQCQVCIFPCLKCTNQQECIECLPGLIQVETTCKCPFGQYQEIDKCVNCQLPCSSCQGSASKCLTCAPQNQVVNEIFQCVCDYGYSLIEENCELCQTPCLTCDYRVDYCTSCMYEFQVIYDGKCVCKFGYLQNDNNECQQCQSPCESCENAINECLTCIDTNQYVNSNKQCICKEGFYLDYYNINCVPCHYTCQSCDNQSCLRCLDTTLQLEIGSFSCDCPIGYYYENTKCLQCQLQCSKCIDQSDKCLECADPNSTLIEYQCICNTGFGISKTNLQYCTPCKYPCLECSNDVNKCTSCFQISLIYLENQECRCPQGYFMQDYDCIKCANQCQECQIDSDNCLNCIDLSYEFMNNGCFCPYGYYIDTSLKCSQCQEPCSTCEYNYDFCLSCIDPLAELINNSCQCQLHFVQVFDNNNNLLQGCYKCNEIYLNCDICNQSICQLCLQGYYFNENQECLNTICGDYIKVDNEQCDDGNDIEFDGCFQCQCEFGWIQNQLGCQSICGDQIIVIEEQCDDGNDIQFDGCYQCKYDCNEYCYECIEGICMKCKEGFILEENQCIITCGDGILNILTEQCDDQNNTPRDGCYNCQQEDGFICYYTNQLLFQSCERCSDYNCKQCIIQNQKQICQKCIDGYYIDSFQGCSQCDQICIECIISPKNCIIFNSSFYQLKDCNQNLGLYYDYELQDCITKCGDGIINGQEQCDDLNINDFDGCNNKCQIESGYLFDQISLSFINEPFIQVQSQTSSNNDFSIYAEQFQDTINCTGTTINIELFNQSEYNYTINEQGLNCDISIQYFKTVEYLNLIHIFIKFKNHFTKRILDEIPIKEIIIVPKRQVYANEDQKEQGKTMAAVSKSLTSSIVVFAPLALLIGGFKFIWAILDIMSWMNNFYFLNVNYPENVRLIFQQAEWSNLINFPQLNIFNQPSDEYYFQAQIKFTEKDVDPLFINNIQIVIIFLLQVLITYIICFLFRKVMQTLFKKNIKIKNQSSTQIFQLQNNIIDIFKQENQIKESKINNQISIYEIPNKLKSIYFSCIDYERSFLANLLKTLQISYLDILLAIVLQITNQQTATNLIVKINIILATSFIGIVLLLIHLSYSISVQHHLKLDNHYFSRRYSCFYEDIKTNSKISMTYSFVNMLRKTIFIAATVLLYDFPIYQTSICFLSCFLNIILLLLCNPFYNRQQYILNFIPDFCICIIVGITIIFAFQDQYQIVQDDNIYILGWIIGVCIYLSILLQLIFLIKELIESIWKKIKELYLFLKNKFN</sequence>
<dbReference type="Proteomes" id="UP000688137">
    <property type="component" value="Unassembled WGS sequence"/>
</dbReference>
<dbReference type="InterPro" id="IPR000742">
    <property type="entry name" value="EGF"/>
</dbReference>
<dbReference type="EMBL" id="CAJJDM010000095">
    <property type="protein sequence ID" value="CAD8093228.1"/>
    <property type="molecule type" value="Genomic_DNA"/>
</dbReference>
<protein>
    <recommendedName>
        <fullName evidence="6">EGF-like domain-containing protein</fullName>
    </recommendedName>
</protein>
<dbReference type="NCBIfam" id="TIGR02232">
    <property type="entry name" value="myxo_disulf_rpt"/>
    <property type="match status" value="3"/>
</dbReference>
<feature type="transmembrane region" description="Helical" evidence="4">
    <location>
        <begin position="1260"/>
        <end position="1280"/>
    </location>
</feature>
<keyword evidence="4" id="KW-0812">Transmembrane</keyword>
<evidence type="ECO:0000259" key="6">
    <source>
        <dbReference type="SMART" id="SM00181"/>
    </source>
</evidence>
<dbReference type="PANTHER" id="PTHR38934">
    <property type="entry name" value="HYPHALLY REGULATED CELL WALL PROTEIN 1"/>
    <property type="match status" value="1"/>
</dbReference>
<feature type="transmembrane region" description="Helical" evidence="4">
    <location>
        <begin position="1339"/>
        <end position="1359"/>
    </location>
</feature>
<feature type="domain" description="EGF-like" evidence="6">
    <location>
        <begin position="372"/>
        <end position="416"/>
    </location>
</feature>
<feature type="signal peptide" evidence="5">
    <location>
        <begin position="1"/>
        <end position="22"/>
    </location>
</feature>
<dbReference type="PANTHER" id="PTHR38934:SF6">
    <property type="entry name" value="CHROMOSOME UNDETERMINED SCAFFOLD_176, WHOLE GENOME SHOTGUN SEQUENCE"/>
    <property type="match status" value="1"/>
</dbReference>
<evidence type="ECO:0000256" key="2">
    <source>
        <dbReference type="ARBA" id="ARBA00022737"/>
    </source>
</evidence>
<keyword evidence="1 5" id="KW-0732">Signal</keyword>
<evidence type="ECO:0000313" key="7">
    <source>
        <dbReference type="EMBL" id="CAD8093228.1"/>
    </source>
</evidence>
<proteinExistence type="predicted"/>
<feature type="transmembrane region" description="Helical" evidence="4">
    <location>
        <begin position="1368"/>
        <end position="1390"/>
    </location>
</feature>
<feature type="chain" id="PRO_5035826335" description="EGF-like domain-containing protein" evidence="5">
    <location>
        <begin position="23"/>
        <end position="1448"/>
    </location>
</feature>
<accession>A0A8S1NKR9</accession>
<feature type="domain" description="EGF-like" evidence="6">
    <location>
        <begin position="417"/>
        <end position="464"/>
    </location>
</feature>
<feature type="domain" description="EGF-like" evidence="6">
    <location>
        <begin position="328"/>
        <end position="371"/>
    </location>
</feature>
<feature type="domain" description="EGF-like" evidence="6">
    <location>
        <begin position="282"/>
        <end position="323"/>
    </location>
</feature>
<evidence type="ECO:0000256" key="4">
    <source>
        <dbReference type="SAM" id="Phobius"/>
    </source>
</evidence>
<evidence type="ECO:0000256" key="5">
    <source>
        <dbReference type="SAM" id="SignalP"/>
    </source>
</evidence>
<keyword evidence="2" id="KW-0677">Repeat</keyword>
<dbReference type="InterPro" id="IPR006212">
    <property type="entry name" value="Furin_repeat"/>
</dbReference>
<organism evidence="7 8">
    <name type="scientific">Paramecium primaurelia</name>
    <dbReference type="NCBI Taxonomy" id="5886"/>
    <lineage>
        <taxon>Eukaryota</taxon>
        <taxon>Sar</taxon>
        <taxon>Alveolata</taxon>
        <taxon>Ciliophora</taxon>
        <taxon>Intramacronucleata</taxon>
        <taxon>Oligohymenophorea</taxon>
        <taxon>Peniculida</taxon>
        <taxon>Parameciidae</taxon>
        <taxon>Paramecium</taxon>
    </lineage>
</organism>
<comment type="caution">
    <text evidence="7">The sequence shown here is derived from an EMBL/GenBank/DDBJ whole genome shotgun (WGS) entry which is preliminary data.</text>
</comment>
<feature type="domain" description="EGF-like" evidence="6">
    <location>
        <begin position="236"/>
        <end position="277"/>
    </location>
</feature>
<reference evidence="7" key="1">
    <citation type="submission" date="2021-01" db="EMBL/GenBank/DDBJ databases">
        <authorList>
            <consortium name="Genoscope - CEA"/>
            <person name="William W."/>
        </authorList>
    </citation>
    <scope>NUCLEOTIDE SEQUENCE</scope>
</reference>
<feature type="transmembrane region" description="Helical" evidence="4">
    <location>
        <begin position="1402"/>
        <end position="1425"/>
    </location>
</feature>
<feature type="transmembrane region" description="Helical" evidence="4">
    <location>
        <begin position="1228"/>
        <end position="1248"/>
    </location>
</feature>
<feature type="domain" description="EGF-like" evidence="6">
    <location>
        <begin position="711"/>
        <end position="743"/>
    </location>
</feature>
<feature type="domain" description="EGF-like" evidence="6">
    <location>
        <begin position="40"/>
        <end position="69"/>
    </location>
</feature>
<gene>
    <name evidence="7" type="ORF">PPRIM_AZ9-3.1.T0920186</name>
</gene>
<evidence type="ECO:0000256" key="3">
    <source>
        <dbReference type="ARBA" id="ARBA00023157"/>
    </source>
</evidence>
<dbReference type="SMART" id="SM00181">
    <property type="entry name" value="EGF"/>
    <property type="match status" value="13"/>
</dbReference>